<evidence type="ECO:0000259" key="4">
    <source>
        <dbReference type="PROSITE" id="PS01124"/>
    </source>
</evidence>
<dbReference type="KEGG" id="sna:Snas_0514"/>
<sequence length="334" mass="35690">MTHHVAVLLFDDTSGFTAGMAAEVFGRPAPEPGLDWYELSMCAQRPGVVTALGGARFDTPHGLDVFAAADTVIVPGVPNMTDPPSPEVVTAVRQAHRRGARVVSLCSGTFALAGAGILDGRRAATHWAHAAELRGRHPLVAVDSDVLYIDDGDILTSAGQAAGLDLCLHLVRKDFGAAIANRVARRLVVQPHREGGQAQFIETPLSADPEDDRLAASMAWAAANLDKPVTITVLAERAHMSPRHYQRNFARSTGTSPIRWLIEQRVRASLALLETTESSIEQVSAAVGFDTSVTFRHHFARLMRTSPSAYRRAFRGGATAQVSLAAVFTVTGAC</sequence>
<dbReference type="AlphaFoldDB" id="D3Q5T0"/>
<dbReference type="Gene3D" id="1.10.10.60">
    <property type="entry name" value="Homeodomain-like"/>
    <property type="match status" value="1"/>
</dbReference>
<organism evidence="5 6">
    <name type="scientific">Stackebrandtia nassauensis (strain DSM 44728 / CIP 108903 / NRRL B-16338 / NBRC 102104 / LLR-40K-21)</name>
    <dbReference type="NCBI Taxonomy" id="446470"/>
    <lineage>
        <taxon>Bacteria</taxon>
        <taxon>Bacillati</taxon>
        <taxon>Actinomycetota</taxon>
        <taxon>Actinomycetes</taxon>
        <taxon>Glycomycetales</taxon>
        <taxon>Glycomycetaceae</taxon>
        <taxon>Stackebrandtia</taxon>
    </lineage>
</organism>
<dbReference type="EMBL" id="CP001778">
    <property type="protein sequence ID" value="ADD40229.1"/>
    <property type="molecule type" value="Genomic_DNA"/>
</dbReference>
<dbReference type="PANTHER" id="PTHR43130:SF3">
    <property type="entry name" value="HTH-TYPE TRANSCRIPTIONAL REGULATOR RV1931C"/>
    <property type="match status" value="1"/>
</dbReference>
<reference evidence="5 6" key="1">
    <citation type="journal article" date="2009" name="Stand. Genomic Sci.">
        <title>Complete genome sequence of Stackebrandtia nassauensis type strain (LLR-40K-21).</title>
        <authorList>
            <person name="Munk C."/>
            <person name="Lapidus A."/>
            <person name="Copeland A."/>
            <person name="Jando M."/>
            <person name="Mayilraj S."/>
            <person name="Glavina Del Rio T."/>
            <person name="Nolan M."/>
            <person name="Chen F."/>
            <person name="Lucas S."/>
            <person name="Tice H."/>
            <person name="Cheng J.F."/>
            <person name="Han C."/>
            <person name="Detter J.C."/>
            <person name="Bruce D."/>
            <person name="Goodwin L."/>
            <person name="Chain P."/>
            <person name="Pitluck S."/>
            <person name="Goker M."/>
            <person name="Ovchinikova G."/>
            <person name="Pati A."/>
            <person name="Ivanova N."/>
            <person name="Mavromatis K."/>
            <person name="Chen A."/>
            <person name="Palaniappan K."/>
            <person name="Land M."/>
            <person name="Hauser L."/>
            <person name="Chang Y.J."/>
            <person name="Jeffries C.D."/>
            <person name="Bristow J."/>
            <person name="Eisen J.A."/>
            <person name="Markowitz V."/>
            <person name="Hugenholtz P."/>
            <person name="Kyrpides N.C."/>
            <person name="Klenk H.P."/>
        </authorList>
    </citation>
    <scope>NUCLEOTIDE SEQUENCE [LARGE SCALE GENOMIC DNA]</scope>
    <source>
        <strain evidence="6">DSM 44728 / CIP 108903 / NRRL B-16338 / NBRC 102104 / LLR-40K-21</strain>
    </source>
</reference>
<dbReference type="InterPro" id="IPR002818">
    <property type="entry name" value="DJ-1/PfpI"/>
</dbReference>
<name>D3Q5T0_STANL</name>
<evidence type="ECO:0000313" key="5">
    <source>
        <dbReference type="EMBL" id="ADD40229.1"/>
    </source>
</evidence>
<protein>
    <submittedName>
        <fullName evidence="5">Transcriptional regulator, AraC family</fullName>
    </submittedName>
</protein>
<keyword evidence="1" id="KW-0805">Transcription regulation</keyword>
<proteinExistence type="predicted"/>
<evidence type="ECO:0000256" key="2">
    <source>
        <dbReference type="ARBA" id="ARBA00023125"/>
    </source>
</evidence>
<dbReference type="Pfam" id="PF01965">
    <property type="entry name" value="DJ-1_PfpI"/>
    <property type="match status" value="1"/>
</dbReference>
<dbReference type="PROSITE" id="PS01124">
    <property type="entry name" value="HTH_ARAC_FAMILY_2"/>
    <property type="match status" value="1"/>
</dbReference>
<dbReference type="SUPFAM" id="SSF46689">
    <property type="entry name" value="Homeodomain-like"/>
    <property type="match status" value="2"/>
</dbReference>
<dbReference type="Proteomes" id="UP000000844">
    <property type="component" value="Chromosome"/>
</dbReference>
<dbReference type="PANTHER" id="PTHR43130">
    <property type="entry name" value="ARAC-FAMILY TRANSCRIPTIONAL REGULATOR"/>
    <property type="match status" value="1"/>
</dbReference>
<dbReference type="InterPro" id="IPR029062">
    <property type="entry name" value="Class_I_gatase-like"/>
</dbReference>
<dbReference type="GO" id="GO:0043565">
    <property type="term" value="F:sequence-specific DNA binding"/>
    <property type="evidence" value="ECO:0007669"/>
    <property type="project" value="InterPro"/>
</dbReference>
<dbReference type="STRING" id="446470.Snas_0514"/>
<dbReference type="eggNOG" id="COG4977">
    <property type="taxonomic scope" value="Bacteria"/>
</dbReference>
<keyword evidence="3" id="KW-0804">Transcription</keyword>
<evidence type="ECO:0000313" key="6">
    <source>
        <dbReference type="Proteomes" id="UP000000844"/>
    </source>
</evidence>
<dbReference type="PROSITE" id="PS00041">
    <property type="entry name" value="HTH_ARAC_FAMILY_1"/>
    <property type="match status" value="1"/>
</dbReference>
<dbReference type="GO" id="GO:0003700">
    <property type="term" value="F:DNA-binding transcription factor activity"/>
    <property type="evidence" value="ECO:0007669"/>
    <property type="project" value="InterPro"/>
</dbReference>
<dbReference type="InterPro" id="IPR018062">
    <property type="entry name" value="HTH_AraC-typ_CS"/>
</dbReference>
<gene>
    <name evidence="5" type="ordered locus">Snas_0514</name>
</gene>
<dbReference type="Gene3D" id="3.40.50.880">
    <property type="match status" value="1"/>
</dbReference>
<dbReference type="InterPro" id="IPR009057">
    <property type="entry name" value="Homeodomain-like_sf"/>
</dbReference>
<dbReference type="OrthoDB" id="3992151at2"/>
<keyword evidence="6" id="KW-1185">Reference proteome</keyword>
<dbReference type="SUPFAM" id="SSF52317">
    <property type="entry name" value="Class I glutamine amidotransferase-like"/>
    <property type="match status" value="1"/>
</dbReference>
<accession>D3Q5T0</accession>
<dbReference type="CDD" id="cd03137">
    <property type="entry name" value="GATase1_AraC_1"/>
    <property type="match status" value="1"/>
</dbReference>
<dbReference type="Pfam" id="PF12833">
    <property type="entry name" value="HTH_18"/>
    <property type="match status" value="1"/>
</dbReference>
<keyword evidence="2" id="KW-0238">DNA-binding</keyword>
<dbReference type="HOGENOM" id="CLU_000445_59_0_11"/>
<dbReference type="InterPro" id="IPR018060">
    <property type="entry name" value="HTH_AraC"/>
</dbReference>
<dbReference type="RefSeq" id="WP_013015800.1">
    <property type="nucleotide sequence ID" value="NC_013947.1"/>
</dbReference>
<evidence type="ECO:0000256" key="3">
    <source>
        <dbReference type="ARBA" id="ARBA00023163"/>
    </source>
</evidence>
<dbReference type="InterPro" id="IPR052158">
    <property type="entry name" value="INH-QAR"/>
</dbReference>
<evidence type="ECO:0000256" key="1">
    <source>
        <dbReference type="ARBA" id="ARBA00023015"/>
    </source>
</evidence>
<feature type="domain" description="HTH araC/xylS-type" evidence="4">
    <location>
        <begin position="215"/>
        <end position="313"/>
    </location>
</feature>
<dbReference type="SMART" id="SM00342">
    <property type="entry name" value="HTH_ARAC"/>
    <property type="match status" value="1"/>
</dbReference>